<keyword evidence="5" id="KW-0411">Iron-sulfur</keyword>
<dbReference type="Proteomes" id="UP001500552">
    <property type="component" value="Unassembled WGS sequence"/>
</dbReference>
<evidence type="ECO:0000313" key="7">
    <source>
        <dbReference type="EMBL" id="GAA4424399.1"/>
    </source>
</evidence>
<dbReference type="SUPFAM" id="SSF54292">
    <property type="entry name" value="2Fe-2S ferredoxin-like"/>
    <property type="match status" value="1"/>
</dbReference>
<dbReference type="CDD" id="cd00207">
    <property type="entry name" value="fer2"/>
    <property type="match status" value="1"/>
</dbReference>
<dbReference type="InterPro" id="IPR002888">
    <property type="entry name" value="2Fe-2S-bd"/>
</dbReference>
<dbReference type="InterPro" id="IPR001041">
    <property type="entry name" value="2Fe-2S_ferredoxin-type"/>
</dbReference>
<dbReference type="Pfam" id="PF01799">
    <property type="entry name" value="Fer2_2"/>
    <property type="match status" value="1"/>
</dbReference>
<dbReference type="PANTHER" id="PTHR44379:SF2">
    <property type="entry name" value="BLR6218 PROTEIN"/>
    <property type="match status" value="1"/>
</dbReference>
<keyword evidence="4" id="KW-0408">Iron</keyword>
<dbReference type="Pfam" id="PF00111">
    <property type="entry name" value="Fer2"/>
    <property type="match status" value="1"/>
</dbReference>
<evidence type="ECO:0000259" key="6">
    <source>
        <dbReference type="PROSITE" id="PS51085"/>
    </source>
</evidence>
<dbReference type="EMBL" id="BAABHC010000002">
    <property type="protein sequence ID" value="GAA4424399.1"/>
    <property type="molecule type" value="Genomic_DNA"/>
</dbReference>
<dbReference type="InterPro" id="IPR036010">
    <property type="entry name" value="2Fe-2S_ferredoxin-like_sf"/>
</dbReference>
<feature type="domain" description="2Fe-2S ferredoxin-type" evidence="6">
    <location>
        <begin position="1"/>
        <end position="75"/>
    </location>
</feature>
<keyword evidence="2" id="KW-0479">Metal-binding</keyword>
<evidence type="ECO:0000313" key="8">
    <source>
        <dbReference type="Proteomes" id="UP001500552"/>
    </source>
</evidence>
<reference evidence="8" key="1">
    <citation type="journal article" date="2019" name="Int. J. Syst. Evol. Microbiol.">
        <title>The Global Catalogue of Microorganisms (GCM) 10K type strain sequencing project: providing services to taxonomists for standard genome sequencing and annotation.</title>
        <authorList>
            <consortium name="The Broad Institute Genomics Platform"/>
            <consortium name="The Broad Institute Genome Sequencing Center for Infectious Disease"/>
            <person name="Wu L."/>
            <person name="Ma J."/>
        </authorList>
    </citation>
    <scope>NUCLEOTIDE SEQUENCE [LARGE SCALE GENOMIC DNA]</scope>
    <source>
        <strain evidence="8">JCM 17926</strain>
    </source>
</reference>
<dbReference type="PROSITE" id="PS00197">
    <property type="entry name" value="2FE2S_FER_1"/>
    <property type="match status" value="1"/>
</dbReference>
<comment type="caution">
    <text evidence="7">The sequence shown here is derived from an EMBL/GenBank/DDBJ whole genome shotgun (WGS) entry which is preliminary data.</text>
</comment>
<name>A0ABP8L7K9_9BACT</name>
<dbReference type="Gene3D" id="3.10.20.30">
    <property type="match status" value="1"/>
</dbReference>
<dbReference type="SUPFAM" id="SSF47741">
    <property type="entry name" value="CO dehydrogenase ISP C-domain like"/>
    <property type="match status" value="1"/>
</dbReference>
<keyword evidence="1" id="KW-0001">2Fe-2S</keyword>
<dbReference type="InterPro" id="IPR012675">
    <property type="entry name" value="Beta-grasp_dom_sf"/>
</dbReference>
<sequence>MELLINGERHTVKADADATLLQVLRDELDLTGTKYGCGEGQCGACTVLSGNTAVRACQTPLGAVQGKAITTIEGLAKDGKLHPVQQAYLEADVFQCGYCAPGMLMSTVALLRANPNPSEAEIIRFMNGNVCRCGTYPRILTAIKEAAKA</sequence>
<evidence type="ECO:0000256" key="3">
    <source>
        <dbReference type="ARBA" id="ARBA00023002"/>
    </source>
</evidence>
<dbReference type="PROSITE" id="PS51085">
    <property type="entry name" value="2FE2S_FER_2"/>
    <property type="match status" value="1"/>
</dbReference>
<evidence type="ECO:0000256" key="4">
    <source>
        <dbReference type="ARBA" id="ARBA00023004"/>
    </source>
</evidence>
<evidence type="ECO:0000256" key="1">
    <source>
        <dbReference type="ARBA" id="ARBA00022714"/>
    </source>
</evidence>
<accession>A0ABP8L7K9</accession>
<dbReference type="Gene3D" id="1.10.150.120">
    <property type="entry name" value="[2Fe-2S]-binding domain"/>
    <property type="match status" value="1"/>
</dbReference>
<organism evidence="7 8">
    <name type="scientific">Pontibacter saemangeumensis</name>
    <dbReference type="NCBI Taxonomy" id="1084525"/>
    <lineage>
        <taxon>Bacteria</taxon>
        <taxon>Pseudomonadati</taxon>
        <taxon>Bacteroidota</taxon>
        <taxon>Cytophagia</taxon>
        <taxon>Cytophagales</taxon>
        <taxon>Hymenobacteraceae</taxon>
        <taxon>Pontibacter</taxon>
    </lineage>
</organism>
<keyword evidence="3" id="KW-0560">Oxidoreductase</keyword>
<dbReference type="InterPro" id="IPR036884">
    <property type="entry name" value="2Fe-2S-bd_dom_sf"/>
</dbReference>
<evidence type="ECO:0000256" key="5">
    <source>
        <dbReference type="ARBA" id="ARBA00023014"/>
    </source>
</evidence>
<gene>
    <name evidence="7" type="ORF">GCM10023188_04190</name>
</gene>
<dbReference type="InterPro" id="IPR006058">
    <property type="entry name" value="2Fe2S_fd_BS"/>
</dbReference>
<dbReference type="RefSeq" id="WP_345156491.1">
    <property type="nucleotide sequence ID" value="NZ_BAABHC010000002.1"/>
</dbReference>
<protein>
    <submittedName>
        <fullName evidence="7">(2Fe-2S)-binding protein</fullName>
    </submittedName>
</protein>
<dbReference type="PANTHER" id="PTHR44379">
    <property type="entry name" value="OXIDOREDUCTASE WITH IRON-SULFUR SUBUNIT"/>
    <property type="match status" value="1"/>
</dbReference>
<proteinExistence type="predicted"/>
<evidence type="ECO:0000256" key="2">
    <source>
        <dbReference type="ARBA" id="ARBA00022723"/>
    </source>
</evidence>
<dbReference type="InterPro" id="IPR051452">
    <property type="entry name" value="Diverse_Oxidoreductases"/>
</dbReference>
<keyword evidence="8" id="KW-1185">Reference proteome</keyword>